<evidence type="ECO:0000313" key="6">
    <source>
        <dbReference type="EMBL" id="KAK3224716.1"/>
    </source>
</evidence>
<dbReference type="EMBL" id="JANJYJ010000002">
    <property type="protein sequence ID" value="KAK3224716.1"/>
    <property type="molecule type" value="Genomic_DNA"/>
</dbReference>
<sequence length="277" mass="31809">NASANTSSIALFFNNNISQDGGYFFHQWCACHIINLVVKSSMKVMGDRIDRIRDTLSWISSFNTRLSDFGRYCQANSLRPRQFQTNMSIRWNSTYLILQNCLDYSGSISCFYNMIMAEIDRPLLALNDWYVAKIFVQFLKVFYDSTLTLSGIYYPTSSQKIHQIEEMSEILNMCIDDEILGTTIVAMEKRVILDPMVKLSGLETFLDYISSKLVLDFSKQFTDLQTKLFEVFSIYESRFGSVNTQPSEEQDTLLLKRSWSMLNRRKSGSSSSSSSSS</sequence>
<dbReference type="Proteomes" id="UP001281410">
    <property type="component" value="Unassembled WGS sequence"/>
</dbReference>
<dbReference type="GO" id="GO:0005634">
    <property type="term" value="C:nucleus"/>
    <property type="evidence" value="ECO:0007669"/>
    <property type="project" value="UniProtKB-SubCell"/>
</dbReference>
<keyword evidence="5" id="KW-0539">Nucleus</keyword>
<dbReference type="PANTHER" id="PTHR46481:SF10">
    <property type="entry name" value="ZINC FINGER BED DOMAIN-CONTAINING PROTEIN 39"/>
    <property type="match status" value="1"/>
</dbReference>
<comment type="subcellular location">
    <subcellularLocation>
        <location evidence="1">Nucleus</location>
    </subcellularLocation>
</comment>
<protein>
    <recommendedName>
        <fullName evidence="8">Transposase</fullName>
    </recommendedName>
</protein>
<keyword evidence="7" id="KW-1185">Reference proteome</keyword>
<dbReference type="SUPFAM" id="SSF53098">
    <property type="entry name" value="Ribonuclease H-like"/>
    <property type="match status" value="1"/>
</dbReference>
<evidence type="ECO:0000256" key="1">
    <source>
        <dbReference type="ARBA" id="ARBA00004123"/>
    </source>
</evidence>
<evidence type="ECO:0000256" key="2">
    <source>
        <dbReference type="ARBA" id="ARBA00022723"/>
    </source>
</evidence>
<name>A0AAE0AUU9_9ROSI</name>
<reference evidence="6" key="1">
    <citation type="journal article" date="2023" name="Plant J.">
        <title>Genome sequences and population genomics provide insights into the demographic history, inbreeding, and mutation load of two 'living fossil' tree species of Dipteronia.</title>
        <authorList>
            <person name="Feng Y."/>
            <person name="Comes H.P."/>
            <person name="Chen J."/>
            <person name="Zhu S."/>
            <person name="Lu R."/>
            <person name="Zhang X."/>
            <person name="Li P."/>
            <person name="Qiu J."/>
            <person name="Olsen K.M."/>
            <person name="Qiu Y."/>
        </authorList>
    </citation>
    <scope>NUCLEOTIDE SEQUENCE</scope>
    <source>
        <strain evidence="6">NBL</strain>
    </source>
</reference>
<dbReference type="InterPro" id="IPR052035">
    <property type="entry name" value="ZnF_BED_domain_contain"/>
</dbReference>
<dbReference type="PANTHER" id="PTHR46481">
    <property type="entry name" value="ZINC FINGER BED DOMAIN-CONTAINING PROTEIN 4"/>
    <property type="match status" value="1"/>
</dbReference>
<evidence type="ECO:0000256" key="4">
    <source>
        <dbReference type="ARBA" id="ARBA00022833"/>
    </source>
</evidence>
<evidence type="ECO:0008006" key="8">
    <source>
        <dbReference type="Google" id="ProtNLM"/>
    </source>
</evidence>
<dbReference type="AlphaFoldDB" id="A0AAE0AUU9"/>
<keyword evidence="3" id="KW-0863">Zinc-finger</keyword>
<feature type="non-terminal residue" evidence="6">
    <location>
        <position position="277"/>
    </location>
</feature>
<gene>
    <name evidence="6" type="ORF">Dsin_004578</name>
</gene>
<proteinExistence type="predicted"/>
<dbReference type="GO" id="GO:0008270">
    <property type="term" value="F:zinc ion binding"/>
    <property type="evidence" value="ECO:0007669"/>
    <property type="project" value="UniProtKB-KW"/>
</dbReference>
<evidence type="ECO:0000256" key="3">
    <source>
        <dbReference type="ARBA" id="ARBA00022771"/>
    </source>
</evidence>
<evidence type="ECO:0000256" key="5">
    <source>
        <dbReference type="ARBA" id="ARBA00023242"/>
    </source>
</evidence>
<dbReference type="InterPro" id="IPR012337">
    <property type="entry name" value="RNaseH-like_sf"/>
</dbReference>
<evidence type="ECO:0000313" key="7">
    <source>
        <dbReference type="Proteomes" id="UP001281410"/>
    </source>
</evidence>
<keyword evidence="2" id="KW-0479">Metal-binding</keyword>
<keyword evidence="4" id="KW-0862">Zinc</keyword>
<comment type="caution">
    <text evidence="6">The sequence shown here is derived from an EMBL/GenBank/DDBJ whole genome shotgun (WGS) entry which is preliminary data.</text>
</comment>
<organism evidence="6 7">
    <name type="scientific">Dipteronia sinensis</name>
    <dbReference type="NCBI Taxonomy" id="43782"/>
    <lineage>
        <taxon>Eukaryota</taxon>
        <taxon>Viridiplantae</taxon>
        <taxon>Streptophyta</taxon>
        <taxon>Embryophyta</taxon>
        <taxon>Tracheophyta</taxon>
        <taxon>Spermatophyta</taxon>
        <taxon>Magnoliopsida</taxon>
        <taxon>eudicotyledons</taxon>
        <taxon>Gunneridae</taxon>
        <taxon>Pentapetalae</taxon>
        <taxon>rosids</taxon>
        <taxon>malvids</taxon>
        <taxon>Sapindales</taxon>
        <taxon>Sapindaceae</taxon>
        <taxon>Hippocastanoideae</taxon>
        <taxon>Acereae</taxon>
        <taxon>Dipteronia</taxon>
    </lineage>
</organism>
<accession>A0AAE0AUU9</accession>